<comment type="similarity">
    <text evidence="2">Belongs to the archaeal/bacterial/fungal opsin family.</text>
</comment>
<dbReference type="Proteomes" id="UP000289152">
    <property type="component" value="Unassembled WGS sequence"/>
</dbReference>
<evidence type="ECO:0000256" key="1">
    <source>
        <dbReference type="ARBA" id="ARBA00004141"/>
    </source>
</evidence>
<dbReference type="GO" id="GO:0005886">
    <property type="term" value="C:plasma membrane"/>
    <property type="evidence" value="ECO:0007669"/>
    <property type="project" value="TreeGrafter"/>
</dbReference>
<keyword evidence="4 7" id="KW-1133">Transmembrane helix</keyword>
<evidence type="ECO:0008006" key="10">
    <source>
        <dbReference type="Google" id="ProtNLM"/>
    </source>
</evidence>
<dbReference type="CDD" id="cd15239">
    <property type="entry name" value="7tm_YRO2_fungal-like"/>
    <property type="match status" value="1"/>
</dbReference>
<evidence type="ECO:0000256" key="3">
    <source>
        <dbReference type="ARBA" id="ARBA00022692"/>
    </source>
</evidence>
<evidence type="ECO:0000256" key="2">
    <source>
        <dbReference type="ARBA" id="ARBA00008130"/>
    </source>
</evidence>
<dbReference type="OrthoDB" id="536545at2759"/>
<dbReference type="GO" id="GO:0005783">
    <property type="term" value="C:endoplasmic reticulum"/>
    <property type="evidence" value="ECO:0007669"/>
    <property type="project" value="TreeGrafter"/>
</dbReference>
<dbReference type="PANTHER" id="PTHR28286">
    <property type="match status" value="1"/>
</dbReference>
<dbReference type="SMART" id="SM01021">
    <property type="entry name" value="Bac_rhodopsin"/>
    <property type="match status" value="1"/>
</dbReference>
<evidence type="ECO:0000313" key="8">
    <source>
        <dbReference type="EMBL" id="RXK40270.1"/>
    </source>
</evidence>
<organism evidence="8 9">
    <name type="scientific">Tremella mesenterica</name>
    <name type="common">Jelly fungus</name>
    <dbReference type="NCBI Taxonomy" id="5217"/>
    <lineage>
        <taxon>Eukaryota</taxon>
        <taxon>Fungi</taxon>
        <taxon>Dikarya</taxon>
        <taxon>Basidiomycota</taxon>
        <taxon>Agaricomycotina</taxon>
        <taxon>Tremellomycetes</taxon>
        <taxon>Tremellales</taxon>
        <taxon>Tremellaceae</taxon>
        <taxon>Tremella</taxon>
    </lineage>
</organism>
<reference evidence="8 9" key="1">
    <citation type="submission" date="2016-06" db="EMBL/GenBank/DDBJ databases">
        <title>Evolution of pathogenesis and genome organization in the Tremellales.</title>
        <authorList>
            <person name="Cuomo C."/>
            <person name="Litvintseva A."/>
            <person name="Heitman J."/>
            <person name="Chen Y."/>
            <person name="Sun S."/>
            <person name="Springer D."/>
            <person name="Dromer F."/>
            <person name="Young S."/>
            <person name="Zeng Q."/>
            <person name="Chapman S."/>
            <person name="Gujja S."/>
            <person name="Saif S."/>
            <person name="Birren B."/>
        </authorList>
    </citation>
    <scope>NUCLEOTIDE SEQUENCE [LARGE SCALE GENOMIC DNA]</scope>
    <source>
        <strain evidence="8 9">ATCC 28783</strain>
    </source>
</reference>
<feature type="transmembrane region" description="Helical" evidence="7">
    <location>
        <begin position="56"/>
        <end position="80"/>
    </location>
</feature>
<feature type="transmembrane region" description="Helical" evidence="7">
    <location>
        <begin position="193"/>
        <end position="211"/>
    </location>
</feature>
<evidence type="ECO:0000256" key="6">
    <source>
        <dbReference type="SAM" id="MobiDB-lite"/>
    </source>
</evidence>
<dbReference type="EMBL" id="SDIL01000020">
    <property type="protein sequence ID" value="RXK40270.1"/>
    <property type="molecule type" value="Genomic_DNA"/>
</dbReference>
<evidence type="ECO:0000256" key="4">
    <source>
        <dbReference type="ARBA" id="ARBA00022989"/>
    </source>
</evidence>
<evidence type="ECO:0000256" key="7">
    <source>
        <dbReference type="SAM" id="Phobius"/>
    </source>
</evidence>
<dbReference type="FunFam" id="1.20.1070.10:FF:000160">
    <property type="entry name" value="Related to Opsin-1"/>
    <property type="match status" value="1"/>
</dbReference>
<dbReference type="Pfam" id="PF01036">
    <property type="entry name" value="Bac_rhodopsin"/>
    <property type="match status" value="1"/>
</dbReference>
<feature type="compositionally biased region" description="Polar residues" evidence="6">
    <location>
        <begin position="359"/>
        <end position="380"/>
    </location>
</feature>
<comment type="caution">
    <text evidence="8">The sequence shown here is derived from an EMBL/GenBank/DDBJ whole genome shotgun (WGS) entry which is preliminary data.</text>
</comment>
<evidence type="ECO:0000313" key="9">
    <source>
        <dbReference type="Proteomes" id="UP000289152"/>
    </source>
</evidence>
<dbReference type="PANTHER" id="PTHR28286:SF1">
    <property type="entry name" value="30 KDA HEAT SHOCK PROTEIN-RELATED"/>
    <property type="match status" value="1"/>
</dbReference>
<feature type="transmembrane region" description="Helical" evidence="7">
    <location>
        <begin position="100"/>
        <end position="121"/>
    </location>
</feature>
<proteinExistence type="inferred from homology"/>
<dbReference type="VEuPathDB" id="FungiDB:TREMEDRAFT_17826"/>
<dbReference type="SUPFAM" id="SSF81321">
    <property type="entry name" value="Family A G protein-coupled receptor-like"/>
    <property type="match status" value="1"/>
</dbReference>
<name>A0A4Q1BQV3_TREME</name>
<evidence type="ECO:0000256" key="5">
    <source>
        <dbReference type="ARBA" id="ARBA00023136"/>
    </source>
</evidence>
<dbReference type="InParanoid" id="A0A4Q1BQV3"/>
<dbReference type="InterPro" id="IPR001425">
    <property type="entry name" value="Arc/bac/fun_rhodopsins"/>
</dbReference>
<feature type="transmembrane region" description="Helical" evidence="7">
    <location>
        <begin position="128"/>
        <end position="148"/>
    </location>
</feature>
<feature type="compositionally biased region" description="Low complexity" evidence="6">
    <location>
        <begin position="328"/>
        <end position="341"/>
    </location>
</feature>
<keyword evidence="5 7" id="KW-0472">Membrane</keyword>
<gene>
    <name evidence="8" type="ORF">M231_02384</name>
</gene>
<feature type="region of interest" description="Disordered" evidence="6">
    <location>
        <begin position="327"/>
        <end position="380"/>
    </location>
</feature>
<sequence length="380" mass="39940">MANHALTSNPPNALIHITTHGSDWLWAVFALMLLADLIVFFHHLTIPRGQRVFHHLSMFILTTAAIAYFAMASDLGATPITTEFSHYSNYPQGVSRQVWYARYIDWVITTPCLLLTLVLASGLPLSDIFALVFFDLVMIVTGLIGSLTASSYKWGFFLFGMLALAYIWYVLVGPARVSARLLGPAYGKTFTTSAILLSFLWLLYPIAWGLADGGNVISPNGEMVFYGILDLLAKPVFIFLHLGMLSKLDLSLLQLQSGKWSSGATFVGDREKYGTGVGGVGHGTGAGGVGPGTGVGGVGHHTGMGGVGHDNGVGAGTGTGAGVGFGRSAGPATTGTTATGTGKRGLFGRKTRHEEPVSTVGTSSDATNAPLTSESTAPQL</sequence>
<feature type="transmembrane region" description="Helical" evidence="7">
    <location>
        <begin position="223"/>
        <end position="245"/>
    </location>
</feature>
<keyword evidence="3 7" id="KW-0812">Transmembrane</keyword>
<dbReference type="FunCoup" id="A0A4Q1BQV3">
    <property type="interactions" value="61"/>
</dbReference>
<dbReference type="Gene3D" id="1.20.1070.10">
    <property type="entry name" value="Rhodopsin 7-helix transmembrane proteins"/>
    <property type="match status" value="1"/>
</dbReference>
<accession>A0A4Q1BQV3</accession>
<keyword evidence="9" id="KW-1185">Reference proteome</keyword>
<dbReference type="AlphaFoldDB" id="A0A4Q1BQV3"/>
<protein>
    <recommendedName>
        <fullName evidence="10">Family A G protein-coupled receptor-like protein</fullName>
    </recommendedName>
</protein>
<dbReference type="PRINTS" id="PR00251">
    <property type="entry name" value="BACTRLOPSIN"/>
</dbReference>
<dbReference type="InterPro" id="IPR043476">
    <property type="entry name" value="Yro2-like_7TM"/>
</dbReference>
<feature type="transmembrane region" description="Helical" evidence="7">
    <location>
        <begin position="24"/>
        <end position="44"/>
    </location>
</feature>
<feature type="transmembrane region" description="Helical" evidence="7">
    <location>
        <begin position="154"/>
        <end position="172"/>
    </location>
</feature>
<comment type="subcellular location">
    <subcellularLocation>
        <location evidence="1">Membrane</location>
        <topology evidence="1">Multi-pass membrane protein</topology>
    </subcellularLocation>
</comment>